<dbReference type="SUPFAM" id="SSF53850">
    <property type="entry name" value="Periplasmic binding protein-like II"/>
    <property type="match status" value="1"/>
</dbReference>
<comment type="subcellular location">
    <subcellularLocation>
        <location evidence="1">Periplasm</location>
    </subcellularLocation>
</comment>
<protein>
    <submittedName>
        <fullName evidence="5">Spermidine/putrescine transport system substrate-binding protein</fullName>
    </submittedName>
</protein>
<evidence type="ECO:0000256" key="3">
    <source>
        <dbReference type="ARBA" id="ARBA00022729"/>
    </source>
</evidence>
<dbReference type="Gene3D" id="3.40.190.10">
    <property type="entry name" value="Periplasmic binding protein-like II"/>
    <property type="match status" value="2"/>
</dbReference>
<keyword evidence="6" id="KW-1185">Reference proteome</keyword>
<dbReference type="AlphaFoldDB" id="A0A1K1TK99"/>
<evidence type="ECO:0000256" key="1">
    <source>
        <dbReference type="ARBA" id="ARBA00004418"/>
    </source>
</evidence>
<dbReference type="Proteomes" id="UP000182350">
    <property type="component" value="Unassembled WGS sequence"/>
</dbReference>
<dbReference type="GO" id="GO:0019808">
    <property type="term" value="F:polyamine binding"/>
    <property type="evidence" value="ECO:0007669"/>
    <property type="project" value="InterPro"/>
</dbReference>
<evidence type="ECO:0000313" key="6">
    <source>
        <dbReference type="Proteomes" id="UP000182350"/>
    </source>
</evidence>
<evidence type="ECO:0000313" key="5">
    <source>
        <dbReference type="EMBL" id="SFX00725.1"/>
    </source>
</evidence>
<dbReference type="EMBL" id="FPJW01000001">
    <property type="protein sequence ID" value="SFX00725.1"/>
    <property type="molecule type" value="Genomic_DNA"/>
</dbReference>
<dbReference type="OrthoDB" id="9769319at2"/>
<dbReference type="PANTHER" id="PTHR30222:SF17">
    <property type="entry name" value="SPERMIDINE_PUTRESCINE-BINDING PERIPLASMIC PROTEIN"/>
    <property type="match status" value="1"/>
</dbReference>
<keyword evidence="4" id="KW-0574">Periplasm</keyword>
<dbReference type="InterPro" id="IPR001188">
    <property type="entry name" value="Sperm_putr-bd"/>
</dbReference>
<dbReference type="GO" id="GO:0015846">
    <property type="term" value="P:polyamine transport"/>
    <property type="evidence" value="ECO:0007669"/>
    <property type="project" value="InterPro"/>
</dbReference>
<dbReference type="STRING" id="1122209.SAMN02745752_00187"/>
<evidence type="ECO:0000256" key="2">
    <source>
        <dbReference type="ARBA" id="ARBA00022448"/>
    </source>
</evidence>
<reference evidence="5 6" key="1">
    <citation type="submission" date="2016-11" db="EMBL/GenBank/DDBJ databases">
        <authorList>
            <person name="Jaros S."/>
            <person name="Januszkiewicz K."/>
            <person name="Wedrychowicz H."/>
        </authorList>
    </citation>
    <scope>NUCLEOTIDE SEQUENCE [LARGE SCALE GENOMIC DNA]</scope>
    <source>
        <strain evidence="5 6">DSM 21637</strain>
    </source>
</reference>
<accession>A0A1K1TK99</accession>
<dbReference type="GO" id="GO:0042597">
    <property type="term" value="C:periplasmic space"/>
    <property type="evidence" value="ECO:0007669"/>
    <property type="project" value="UniProtKB-SubCell"/>
</dbReference>
<sequence length="353" mass="39526">MNAVVRLRNTLLLLWLFSTGTLAETPYLQVYGWPGYLPVEVLQSFTARTGLAVRYTPLADDRAVADNRSLPEQADLVLLPAHQLTPELQQALISLPATSLPALTLLNSGLHGKSFDPHYHYSRPLLWRNAGILRPEQSTTHFSNLNQLTQPGHERQLALLDDPREVFALAFRALNLPLNSEQPEHLQAASDWLHSLLPSLHSITGPNEILQLLRWEQIRLAHLHQGEASHLMRSRNGYTFTSLENTVTQGQAVQRMDLLVIPRSSSRPDDALKLLAHLTDIEANSLMALHTGYRSPLLTTQGQAPRTANWMTQRLTEGNSFLLPLSATGETLYQQHWNAFLTAAREAGVHVRD</sequence>
<name>A0A1K1TK99_9GAMM</name>
<evidence type="ECO:0000256" key="4">
    <source>
        <dbReference type="ARBA" id="ARBA00022764"/>
    </source>
</evidence>
<organism evidence="5 6">
    <name type="scientific">Marinospirillum alkaliphilum DSM 21637</name>
    <dbReference type="NCBI Taxonomy" id="1122209"/>
    <lineage>
        <taxon>Bacteria</taxon>
        <taxon>Pseudomonadati</taxon>
        <taxon>Pseudomonadota</taxon>
        <taxon>Gammaproteobacteria</taxon>
        <taxon>Oceanospirillales</taxon>
        <taxon>Oceanospirillaceae</taxon>
        <taxon>Marinospirillum</taxon>
    </lineage>
</organism>
<keyword evidence="3" id="KW-0732">Signal</keyword>
<keyword evidence="2" id="KW-0813">Transport</keyword>
<dbReference type="PANTHER" id="PTHR30222">
    <property type="entry name" value="SPERMIDINE/PUTRESCINE-BINDING PERIPLASMIC PROTEIN"/>
    <property type="match status" value="1"/>
</dbReference>
<proteinExistence type="predicted"/>
<gene>
    <name evidence="5" type="ORF">SAMN02745752_00187</name>
</gene>
<dbReference type="RefSeq" id="WP_072324442.1">
    <property type="nucleotide sequence ID" value="NZ_FPJW01000001.1"/>
</dbReference>
<dbReference type="PRINTS" id="PR00909">
    <property type="entry name" value="SPERMDNBNDNG"/>
</dbReference>